<reference evidence="1 2" key="1">
    <citation type="journal article" date="2016" name="Nat. Commun.">
        <title>Thousands of microbial genomes shed light on interconnected biogeochemical processes in an aquifer system.</title>
        <authorList>
            <person name="Anantharaman K."/>
            <person name="Brown C.T."/>
            <person name="Hug L.A."/>
            <person name="Sharon I."/>
            <person name="Castelle C.J."/>
            <person name="Probst A.J."/>
            <person name="Thomas B.C."/>
            <person name="Singh A."/>
            <person name="Wilkins M.J."/>
            <person name="Karaoz U."/>
            <person name="Brodie E.L."/>
            <person name="Williams K.H."/>
            <person name="Hubbard S.S."/>
            <person name="Banfield J.F."/>
        </authorList>
    </citation>
    <scope>NUCLEOTIDE SEQUENCE [LARGE SCALE GENOMIC DNA]</scope>
</reference>
<comment type="caution">
    <text evidence="1">The sequence shown here is derived from an EMBL/GenBank/DDBJ whole genome shotgun (WGS) entry which is preliminary data.</text>
</comment>
<dbReference type="AlphaFoldDB" id="A0A1F5DDV9"/>
<accession>A0A1F5DDV9</accession>
<proteinExistence type="predicted"/>
<name>A0A1F5DDV9_9BACT</name>
<dbReference type="Proteomes" id="UP000178758">
    <property type="component" value="Unassembled WGS sequence"/>
</dbReference>
<sequence length="72" mass="8297">MQNIEFCQKKGYYFEFCPELEDTPRNERIAVCADCFSEGDPFIIAKLAAGLIMTEFRYQLGPLEGEQGFTLY</sequence>
<evidence type="ECO:0000313" key="2">
    <source>
        <dbReference type="Proteomes" id="UP000178758"/>
    </source>
</evidence>
<dbReference type="EMBL" id="MEZJ01000044">
    <property type="protein sequence ID" value="OGD53116.1"/>
    <property type="molecule type" value="Genomic_DNA"/>
</dbReference>
<gene>
    <name evidence="1" type="ORF">A3J78_01465</name>
</gene>
<evidence type="ECO:0000313" key="1">
    <source>
        <dbReference type="EMBL" id="OGD53116.1"/>
    </source>
</evidence>
<protein>
    <submittedName>
        <fullName evidence="1">Uncharacterized protein</fullName>
    </submittedName>
</protein>
<organism evidence="1 2">
    <name type="scientific">Candidatus Beckwithbacteria bacterium RBG_13_35_6</name>
    <dbReference type="NCBI Taxonomy" id="1797456"/>
    <lineage>
        <taxon>Bacteria</taxon>
        <taxon>Candidatus Beckwithiibacteriota</taxon>
    </lineage>
</organism>